<accession>A0A9J7L3J7</accession>
<organism evidence="2 3">
    <name type="scientific">Branchiostoma floridae</name>
    <name type="common">Florida lancelet</name>
    <name type="synonym">Amphioxus</name>
    <dbReference type="NCBI Taxonomy" id="7739"/>
    <lineage>
        <taxon>Eukaryota</taxon>
        <taxon>Metazoa</taxon>
        <taxon>Chordata</taxon>
        <taxon>Cephalochordata</taxon>
        <taxon>Leptocardii</taxon>
        <taxon>Amphioxiformes</taxon>
        <taxon>Branchiostomatidae</taxon>
        <taxon>Branchiostoma</taxon>
    </lineage>
</organism>
<dbReference type="Gene3D" id="2.60.120.260">
    <property type="entry name" value="Galactose-binding domain-like"/>
    <property type="match status" value="1"/>
</dbReference>
<evidence type="ECO:0000313" key="2">
    <source>
        <dbReference type="Proteomes" id="UP000001554"/>
    </source>
</evidence>
<dbReference type="KEGG" id="bfo:118415166"/>
<dbReference type="SUPFAM" id="SSF49785">
    <property type="entry name" value="Galactose-binding domain-like"/>
    <property type="match status" value="1"/>
</dbReference>
<evidence type="ECO:0000259" key="1">
    <source>
        <dbReference type="PROSITE" id="PS50022"/>
    </source>
</evidence>
<reference evidence="3" key="2">
    <citation type="submission" date="2025-08" db="UniProtKB">
        <authorList>
            <consortium name="RefSeq"/>
        </authorList>
    </citation>
    <scope>IDENTIFICATION</scope>
    <source>
        <strain evidence="3">S238N-H82</strain>
        <tissue evidence="3">Testes</tissue>
    </source>
</reference>
<dbReference type="InterPro" id="IPR008979">
    <property type="entry name" value="Galactose-bd-like_sf"/>
</dbReference>
<evidence type="ECO:0000313" key="3">
    <source>
        <dbReference type="RefSeq" id="XP_035675442.1"/>
    </source>
</evidence>
<dbReference type="InterPro" id="IPR000421">
    <property type="entry name" value="FA58C"/>
</dbReference>
<dbReference type="PROSITE" id="PS52031">
    <property type="entry name" value="GG_LECTIN"/>
    <property type="match status" value="1"/>
</dbReference>
<name>A0A9J7L3J7_BRAFL</name>
<proteinExistence type="predicted"/>
<protein>
    <submittedName>
        <fullName evidence="3">Uncharacterized protein LOC118415166</fullName>
    </submittedName>
</protein>
<dbReference type="PANTHER" id="PTHR46549">
    <property type="entry name" value="MACPF DOMAIN-CONTAINING PROTEIN"/>
    <property type="match status" value="1"/>
</dbReference>
<dbReference type="PANTHER" id="PTHR46549:SF1">
    <property type="entry name" value="MACPF DOMAIN-CONTAINING PROTEIN"/>
    <property type="match status" value="1"/>
</dbReference>
<keyword evidence="2" id="KW-1185">Reference proteome</keyword>
<dbReference type="AlphaFoldDB" id="A0A9J7L3J7"/>
<dbReference type="PROSITE" id="PS50022">
    <property type="entry name" value="FA58C_3"/>
    <property type="match status" value="1"/>
</dbReference>
<dbReference type="RefSeq" id="XP_035675442.1">
    <property type="nucleotide sequence ID" value="XM_035819549.1"/>
</dbReference>
<reference evidence="2" key="1">
    <citation type="journal article" date="2020" name="Nat. Ecol. Evol.">
        <title>Deeply conserved synteny resolves early events in vertebrate evolution.</title>
        <authorList>
            <person name="Simakov O."/>
            <person name="Marletaz F."/>
            <person name="Yue J.X."/>
            <person name="O'Connell B."/>
            <person name="Jenkins J."/>
            <person name="Brandt A."/>
            <person name="Calef R."/>
            <person name="Tung C.H."/>
            <person name="Huang T.K."/>
            <person name="Schmutz J."/>
            <person name="Satoh N."/>
            <person name="Yu J.K."/>
            <person name="Putnam N.H."/>
            <person name="Green R.E."/>
            <person name="Rokhsar D.S."/>
        </authorList>
    </citation>
    <scope>NUCLEOTIDE SEQUENCE [LARGE SCALE GENOMIC DNA]</scope>
    <source>
        <strain evidence="2">S238N-H82</strain>
    </source>
</reference>
<dbReference type="Proteomes" id="UP000001554">
    <property type="component" value="Chromosome 5"/>
</dbReference>
<feature type="domain" description="F5/8 type C" evidence="1">
    <location>
        <begin position="1"/>
        <end position="155"/>
    </location>
</feature>
<dbReference type="GeneID" id="118415166"/>
<dbReference type="OrthoDB" id="10062607at2759"/>
<sequence>MYDRIHISDVWLEPDPSWVVDSAGTPWVFNGQTYDAAKALDGDTGTFWNPQGTDRNYNNWYIVLDLTAPHTITRVAVNNYGDTDHDIAAFTLQKSQGGSPYNWEDVVTVTNVQGGTDQRQEFGEFQGTARYWRFLITETYWGWQPWLRELDFYGVTMGFSVRAQSYAYDDPGFLDGPYGETTYIVVDGQKSKIDEGLKRGHQVFVLNEQTGQVVNKADFDTYGDAEAATKMEAFLGNVAQGRIIVVVVHDSGEQAGGQSSLAPYGSTVTRLGHRESYAMITKKGPKPSWFVEKRSALRAGPTIVEAFIPTGR</sequence>
<dbReference type="InterPro" id="IPR039477">
    <property type="entry name" value="ILEI/PANDER_dom"/>
</dbReference>
<dbReference type="FunFam" id="2.60.120.260:FF:000266">
    <property type="entry name" value="Uncharacterized protein"/>
    <property type="match status" value="1"/>
</dbReference>
<dbReference type="Pfam" id="PF22633">
    <property type="entry name" value="F5_F8_type_C_2"/>
    <property type="match status" value="1"/>
</dbReference>
<dbReference type="Pfam" id="PF15711">
    <property type="entry name" value="ILEI"/>
    <property type="match status" value="1"/>
</dbReference>
<gene>
    <name evidence="3" type="primary">LOC118415166</name>
</gene>